<dbReference type="PROSITE" id="PS00211">
    <property type="entry name" value="ABC_TRANSPORTER_1"/>
    <property type="match status" value="1"/>
</dbReference>
<evidence type="ECO:0000256" key="1">
    <source>
        <dbReference type="ARBA" id="ARBA00022741"/>
    </source>
</evidence>
<dbReference type="SMART" id="SM00382">
    <property type="entry name" value="AAA"/>
    <property type="match status" value="1"/>
</dbReference>
<evidence type="ECO:0000256" key="2">
    <source>
        <dbReference type="ARBA" id="ARBA00022840"/>
    </source>
</evidence>
<evidence type="ECO:0000313" key="4">
    <source>
        <dbReference type="EMBL" id="REG77540.1"/>
    </source>
</evidence>
<accession>A0A3E0D4D7</accession>
<dbReference type="PROSITE" id="PS50893">
    <property type="entry name" value="ABC_TRANSPORTER_2"/>
    <property type="match status" value="1"/>
</dbReference>
<dbReference type="SUPFAM" id="SSF52540">
    <property type="entry name" value="P-loop containing nucleoside triphosphate hydrolases"/>
    <property type="match status" value="1"/>
</dbReference>
<dbReference type="InterPro" id="IPR003439">
    <property type="entry name" value="ABC_transporter-like_ATP-bd"/>
</dbReference>
<gene>
    <name evidence="4" type="ORF">C8N25_14212</name>
</gene>
<organism evidence="4 5">
    <name type="scientific">Algoriphagus antarcticus</name>
    <dbReference type="NCBI Taxonomy" id="238540"/>
    <lineage>
        <taxon>Bacteria</taxon>
        <taxon>Pseudomonadati</taxon>
        <taxon>Bacteroidota</taxon>
        <taxon>Cytophagia</taxon>
        <taxon>Cytophagales</taxon>
        <taxon>Cyclobacteriaceae</taxon>
        <taxon>Algoriphagus</taxon>
    </lineage>
</organism>
<dbReference type="GO" id="GO:0005524">
    <property type="term" value="F:ATP binding"/>
    <property type="evidence" value="ECO:0007669"/>
    <property type="project" value="UniProtKB-KW"/>
</dbReference>
<keyword evidence="5" id="KW-1185">Reference proteome</keyword>
<reference evidence="4 5" key="1">
    <citation type="submission" date="2018-08" db="EMBL/GenBank/DDBJ databases">
        <title>Genomic Encyclopedia of Archaeal and Bacterial Type Strains, Phase II (KMG-II): from individual species to whole genera.</title>
        <authorList>
            <person name="Goeker M."/>
        </authorList>
    </citation>
    <scope>NUCLEOTIDE SEQUENCE [LARGE SCALE GENOMIC DNA]</scope>
    <source>
        <strain evidence="4 5">DSM 15986</strain>
    </source>
</reference>
<keyword evidence="1" id="KW-0547">Nucleotide-binding</keyword>
<proteinExistence type="predicted"/>
<sequence length="233" mass="26058">MKYLGLTHRNHTSMLTTQSLSFEYDEFNRFEFPDLHVDYGSDLLILGESGIGKTTLLHLISGLLKPKSGKISIDGTSLLELSEKHLDAFRGANIGIVFQRPHFIHSLTLGENLAMIQYLGKKSADPIRIKKVLEGLGILSKINFHPNLLSQGEQQRAAIALAVINQPKLILADEPTAALDDKNCIKVIELLKSQTKRNHASLIIITHDQRLKSEFEKSIVLQSKLESFESKVH</sequence>
<dbReference type="InterPro" id="IPR015854">
    <property type="entry name" value="ABC_transpr_LolD-like"/>
</dbReference>
<dbReference type="Gene3D" id="3.40.50.300">
    <property type="entry name" value="P-loop containing nucleotide triphosphate hydrolases"/>
    <property type="match status" value="1"/>
</dbReference>
<dbReference type="AlphaFoldDB" id="A0A3E0D4D7"/>
<dbReference type="PANTHER" id="PTHR24220">
    <property type="entry name" value="IMPORT ATP-BINDING PROTEIN"/>
    <property type="match status" value="1"/>
</dbReference>
<feature type="domain" description="ABC transporter" evidence="3">
    <location>
        <begin position="15"/>
        <end position="233"/>
    </location>
</feature>
<name>A0A3E0D4D7_9BACT</name>
<evidence type="ECO:0000259" key="3">
    <source>
        <dbReference type="PROSITE" id="PS50893"/>
    </source>
</evidence>
<dbReference type="InterPro" id="IPR017871">
    <property type="entry name" value="ABC_transporter-like_CS"/>
</dbReference>
<keyword evidence="2 4" id="KW-0067">ATP-binding</keyword>
<dbReference type="EMBL" id="QUNF01000042">
    <property type="protein sequence ID" value="REG77540.1"/>
    <property type="molecule type" value="Genomic_DNA"/>
</dbReference>
<dbReference type="InterPro" id="IPR027417">
    <property type="entry name" value="P-loop_NTPase"/>
</dbReference>
<evidence type="ECO:0000313" key="5">
    <source>
        <dbReference type="Proteomes" id="UP000256405"/>
    </source>
</evidence>
<dbReference type="InterPro" id="IPR003593">
    <property type="entry name" value="AAA+_ATPase"/>
</dbReference>
<dbReference type="GO" id="GO:0022857">
    <property type="term" value="F:transmembrane transporter activity"/>
    <property type="evidence" value="ECO:0007669"/>
    <property type="project" value="TreeGrafter"/>
</dbReference>
<comment type="caution">
    <text evidence="4">The sequence shown here is derived from an EMBL/GenBank/DDBJ whole genome shotgun (WGS) entry which is preliminary data.</text>
</comment>
<dbReference type="GO" id="GO:0016887">
    <property type="term" value="F:ATP hydrolysis activity"/>
    <property type="evidence" value="ECO:0007669"/>
    <property type="project" value="InterPro"/>
</dbReference>
<dbReference type="GO" id="GO:0005886">
    <property type="term" value="C:plasma membrane"/>
    <property type="evidence" value="ECO:0007669"/>
    <property type="project" value="TreeGrafter"/>
</dbReference>
<protein>
    <submittedName>
        <fullName evidence="4">Putative ABC transport system ATP-binding protein</fullName>
    </submittedName>
</protein>
<dbReference type="Proteomes" id="UP000256405">
    <property type="component" value="Unassembled WGS sequence"/>
</dbReference>
<dbReference type="Pfam" id="PF00005">
    <property type="entry name" value="ABC_tran"/>
    <property type="match status" value="1"/>
</dbReference>